<accession>A0A8H3FXA4</accession>
<dbReference type="Gene3D" id="1.20.58.340">
    <property type="entry name" value="Magnesium transport protein CorA, transmembrane region"/>
    <property type="match status" value="1"/>
</dbReference>
<comment type="subcellular location">
    <subcellularLocation>
        <location evidence="1">Cell membrane</location>
        <topology evidence="1">Multi-pass membrane protein</topology>
    </subcellularLocation>
</comment>
<feature type="transmembrane region" description="Helical" evidence="5">
    <location>
        <begin position="511"/>
        <end position="536"/>
    </location>
</feature>
<keyword evidence="2 5" id="KW-0812">Transmembrane</keyword>
<evidence type="ECO:0000256" key="2">
    <source>
        <dbReference type="ARBA" id="ARBA00022692"/>
    </source>
</evidence>
<dbReference type="GO" id="GO:0005886">
    <property type="term" value="C:plasma membrane"/>
    <property type="evidence" value="ECO:0007669"/>
    <property type="project" value="UniProtKB-SubCell"/>
</dbReference>
<dbReference type="OrthoDB" id="5430750at2759"/>
<organism evidence="6 7">
    <name type="scientific">Imshaugia aleurites</name>
    <dbReference type="NCBI Taxonomy" id="172621"/>
    <lineage>
        <taxon>Eukaryota</taxon>
        <taxon>Fungi</taxon>
        <taxon>Dikarya</taxon>
        <taxon>Ascomycota</taxon>
        <taxon>Pezizomycotina</taxon>
        <taxon>Lecanoromycetes</taxon>
        <taxon>OSLEUM clade</taxon>
        <taxon>Lecanoromycetidae</taxon>
        <taxon>Lecanorales</taxon>
        <taxon>Lecanorineae</taxon>
        <taxon>Parmeliaceae</taxon>
        <taxon>Imshaugia</taxon>
    </lineage>
</organism>
<reference evidence="6" key="1">
    <citation type="submission" date="2021-03" db="EMBL/GenBank/DDBJ databases">
        <authorList>
            <person name="Tagirdzhanova G."/>
        </authorList>
    </citation>
    <scope>NUCLEOTIDE SEQUENCE</scope>
</reference>
<keyword evidence="3 5" id="KW-1133">Transmembrane helix</keyword>
<evidence type="ECO:0008006" key="8">
    <source>
        <dbReference type="Google" id="ProtNLM"/>
    </source>
</evidence>
<dbReference type="SUPFAM" id="SSF144083">
    <property type="entry name" value="Magnesium transport protein CorA, transmembrane region"/>
    <property type="match status" value="1"/>
</dbReference>
<dbReference type="PANTHER" id="PTHR46494">
    <property type="entry name" value="CORA FAMILY METAL ION TRANSPORTER (EUROFUNG)"/>
    <property type="match status" value="1"/>
</dbReference>
<keyword evidence="4 5" id="KW-0472">Membrane</keyword>
<dbReference type="Pfam" id="PF01544">
    <property type="entry name" value="CorA"/>
    <property type="match status" value="1"/>
</dbReference>
<evidence type="ECO:0000256" key="4">
    <source>
        <dbReference type="ARBA" id="ARBA00023136"/>
    </source>
</evidence>
<gene>
    <name evidence="6" type="ORF">IMSHALPRED_008967</name>
</gene>
<dbReference type="Proteomes" id="UP000664534">
    <property type="component" value="Unassembled WGS sequence"/>
</dbReference>
<keyword evidence="7" id="KW-1185">Reference proteome</keyword>
<evidence type="ECO:0000256" key="3">
    <source>
        <dbReference type="ARBA" id="ARBA00022989"/>
    </source>
</evidence>
<dbReference type="GO" id="GO:0000287">
    <property type="term" value="F:magnesium ion binding"/>
    <property type="evidence" value="ECO:0007669"/>
    <property type="project" value="TreeGrafter"/>
</dbReference>
<protein>
    <recommendedName>
        <fullName evidence="8">Mg2+ transporter protein</fullName>
    </recommendedName>
</protein>
<dbReference type="GO" id="GO:0015095">
    <property type="term" value="F:magnesium ion transmembrane transporter activity"/>
    <property type="evidence" value="ECO:0007669"/>
    <property type="project" value="TreeGrafter"/>
</dbReference>
<name>A0A8H3FXA4_9LECA</name>
<sequence length="591" mass="68150">MASSNASAGAPFHHSSHEEIVPLESVFTGEPSGPSYDHAASASADLEVPTPQSAIRQYHIQRAVLGRLKAWHQWEIDRYNSLTGYILSKVGFPKRPICPSPEEVLSLATYFFPQRRSLRVVVCDFGEGRFDRFEISLENVQRCMTGRSNQRGRLYGGCSSSLESLSRSQHVEHLFSQGRIKEGPYNGFEILNFRSKHYLQDQLDVFNILRKSPRLSNAFDKLSLILDAERPFLGSSVLETPGLFWNDVQSDLPWQLDEGLRSRFSKLEIGKGSLAPEIGQQLLSRHPFYSDAVLVRDYFRCFPRDDGFLLTTSPILGLNYVDTRFDEYIKLELVTQTAHRIYSALEEIRRRWEIQGTTHWPHKSVHWLMISLVIELEVTPHNHRSRKHVPDIQNAYLPVVRDLKRRRASQFRRHESVNLVHEYVSCMDEMSHIHEISMQKIEFLEELREHCNAIHISATEQIDEAVRQIKKDNKNLPRLCNDLKASLGVLFQLRTIEQNELAIIAESNNRAILVFTVVTIIFLPLSFFTSYFGMNLQGIANTDKTQGYFWAVCGSITLIVVSFTVVFGFKEHLYGWIWANRDYARQRDFRS</sequence>
<evidence type="ECO:0000256" key="5">
    <source>
        <dbReference type="SAM" id="Phobius"/>
    </source>
</evidence>
<evidence type="ECO:0000256" key="1">
    <source>
        <dbReference type="ARBA" id="ARBA00004651"/>
    </source>
</evidence>
<dbReference type="EMBL" id="CAJPDT010000067">
    <property type="protein sequence ID" value="CAF9932727.1"/>
    <property type="molecule type" value="Genomic_DNA"/>
</dbReference>
<dbReference type="InterPro" id="IPR002523">
    <property type="entry name" value="MgTranspt_CorA/ZnTranspt_ZntB"/>
</dbReference>
<proteinExistence type="predicted"/>
<evidence type="ECO:0000313" key="6">
    <source>
        <dbReference type="EMBL" id="CAF9932727.1"/>
    </source>
</evidence>
<dbReference type="InterPro" id="IPR045863">
    <property type="entry name" value="CorA_TM1_TM2"/>
</dbReference>
<dbReference type="AlphaFoldDB" id="A0A8H3FXA4"/>
<evidence type="ECO:0000313" key="7">
    <source>
        <dbReference type="Proteomes" id="UP000664534"/>
    </source>
</evidence>
<dbReference type="PANTHER" id="PTHR46494:SF1">
    <property type="entry name" value="CORA FAMILY METAL ION TRANSPORTER (EUROFUNG)"/>
    <property type="match status" value="1"/>
</dbReference>
<dbReference type="GO" id="GO:0015087">
    <property type="term" value="F:cobalt ion transmembrane transporter activity"/>
    <property type="evidence" value="ECO:0007669"/>
    <property type="project" value="TreeGrafter"/>
</dbReference>
<feature type="transmembrane region" description="Helical" evidence="5">
    <location>
        <begin position="548"/>
        <end position="569"/>
    </location>
</feature>
<dbReference type="GO" id="GO:0050897">
    <property type="term" value="F:cobalt ion binding"/>
    <property type="evidence" value="ECO:0007669"/>
    <property type="project" value="TreeGrafter"/>
</dbReference>
<comment type="caution">
    <text evidence="6">The sequence shown here is derived from an EMBL/GenBank/DDBJ whole genome shotgun (WGS) entry which is preliminary data.</text>
</comment>